<keyword evidence="5 7" id="KW-0472">Membrane</keyword>
<dbReference type="AlphaFoldDB" id="A0A834YBW3"/>
<evidence type="ECO:0000256" key="1">
    <source>
        <dbReference type="ARBA" id="ARBA00004141"/>
    </source>
</evidence>
<keyword evidence="4 7" id="KW-1133">Transmembrane helix</keyword>
<dbReference type="PANTHER" id="PTHR45649">
    <property type="entry name" value="AMINO-ACID PERMEASE BAT1"/>
    <property type="match status" value="1"/>
</dbReference>
<accession>A0A834YBW3</accession>
<evidence type="ECO:0000256" key="2">
    <source>
        <dbReference type="ARBA" id="ARBA00022448"/>
    </source>
</evidence>
<dbReference type="OrthoDB" id="3257095at2759"/>
<dbReference type="Pfam" id="PF13520">
    <property type="entry name" value="AA_permease_2"/>
    <property type="match status" value="1"/>
</dbReference>
<feature type="transmembrane region" description="Helical" evidence="7">
    <location>
        <begin position="250"/>
        <end position="273"/>
    </location>
</feature>
<dbReference type="GO" id="GO:0015180">
    <property type="term" value="F:L-alanine transmembrane transporter activity"/>
    <property type="evidence" value="ECO:0007669"/>
    <property type="project" value="TreeGrafter"/>
</dbReference>
<sequence length="338" mass="37604">MNISVLLKALPMTWLFSVLLSVPTLLSFMSSTIWGPEFKEIAAAIRARDFVTSFEELYDKLIEYEAFLKIEDSLTSVIPFTANNTRFSNNRNSNPNNKKGNNQQHNNNGHSNQHNGQNSNTNNSANKNPNVVCQFCEKRGHSARQCYHAKKILLRAASSTANHTTTSASTPTNNWLMDSAASHHVTTDLSNLSLKETYEGLDDIVIGDDIVQKREEMAVSSQVRNGATSFDPDHVRLQELGYKQELKRDLSVISSFAFSFTIISVLTGITTLYNTGLTFGGPVVLVYGWFIASFFTMFVGLSMSEICSSYPTSGSLYYWTAKLAGPNWAPFASWLTGW</sequence>
<dbReference type="Gene3D" id="1.20.1740.10">
    <property type="entry name" value="Amino acid/polyamine transporter I"/>
    <property type="match status" value="1"/>
</dbReference>
<dbReference type="GO" id="GO:0005313">
    <property type="term" value="F:L-glutamate transmembrane transporter activity"/>
    <property type="evidence" value="ECO:0007669"/>
    <property type="project" value="TreeGrafter"/>
</dbReference>
<evidence type="ECO:0000313" key="9">
    <source>
        <dbReference type="Proteomes" id="UP000655225"/>
    </source>
</evidence>
<proteinExistence type="predicted"/>
<dbReference type="GO" id="GO:0015185">
    <property type="term" value="F:gamma-aminobutyric acid transmembrane transporter activity"/>
    <property type="evidence" value="ECO:0007669"/>
    <property type="project" value="TreeGrafter"/>
</dbReference>
<feature type="region of interest" description="Disordered" evidence="6">
    <location>
        <begin position="84"/>
        <end position="126"/>
    </location>
</feature>
<feature type="transmembrane region" description="Helical" evidence="7">
    <location>
        <begin position="12"/>
        <end position="29"/>
    </location>
</feature>
<gene>
    <name evidence="8" type="ORF">HHK36_030012</name>
</gene>
<comment type="caution">
    <text evidence="8">The sequence shown here is derived from an EMBL/GenBank/DDBJ whole genome shotgun (WGS) entry which is preliminary data.</text>
</comment>
<evidence type="ECO:0000256" key="3">
    <source>
        <dbReference type="ARBA" id="ARBA00022692"/>
    </source>
</evidence>
<dbReference type="EMBL" id="JABCRI010000023">
    <property type="protein sequence ID" value="KAF8378663.1"/>
    <property type="molecule type" value="Genomic_DNA"/>
</dbReference>
<dbReference type="GO" id="GO:0015189">
    <property type="term" value="F:L-lysine transmembrane transporter activity"/>
    <property type="evidence" value="ECO:0007669"/>
    <property type="project" value="TreeGrafter"/>
</dbReference>
<dbReference type="PANTHER" id="PTHR45649:SF30">
    <property type="entry name" value="AMINO-ACID PERMEASE BAT1"/>
    <property type="match status" value="1"/>
</dbReference>
<keyword evidence="2" id="KW-0813">Transport</keyword>
<dbReference type="GO" id="GO:0016020">
    <property type="term" value="C:membrane"/>
    <property type="evidence" value="ECO:0007669"/>
    <property type="project" value="UniProtKB-SubCell"/>
</dbReference>
<evidence type="ECO:0000256" key="6">
    <source>
        <dbReference type="SAM" id="MobiDB-lite"/>
    </source>
</evidence>
<protein>
    <submittedName>
        <fullName evidence="8">Uncharacterized protein</fullName>
    </submittedName>
</protein>
<feature type="transmembrane region" description="Helical" evidence="7">
    <location>
        <begin position="279"/>
        <end position="301"/>
    </location>
</feature>
<evidence type="ECO:0000313" key="8">
    <source>
        <dbReference type="EMBL" id="KAF8378663.1"/>
    </source>
</evidence>
<keyword evidence="9" id="KW-1185">Reference proteome</keyword>
<dbReference type="InterPro" id="IPR002293">
    <property type="entry name" value="AA/rel_permease1"/>
</dbReference>
<dbReference type="FunFam" id="1.20.1740.10:FF:000104">
    <property type="entry name" value="Amino-acid permease BAT1"/>
    <property type="match status" value="1"/>
</dbReference>
<evidence type="ECO:0000256" key="5">
    <source>
        <dbReference type="ARBA" id="ARBA00023136"/>
    </source>
</evidence>
<dbReference type="Proteomes" id="UP000655225">
    <property type="component" value="Unassembled WGS sequence"/>
</dbReference>
<comment type="subcellular location">
    <subcellularLocation>
        <location evidence="1">Membrane</location>
        <topology evidence="1">Multi-pass membrane protein</topology>
    </subcellularLocation>
</comment>
<name>A0A834YBW3_TETSI</name>
<evidence type="ECO:0000256" key="7">
    <source>
        <dbReference type="SAM" id="Phobius"/>
    </source>
</evidence>
<evidence type="ECO:0000256" key="4">
    <source>
        <dbReference type="ARBA" id="ARBA00022989"/>
    </source>
</evidence>
<keyword evidence="3 7" id="KW-0812">Transmembrane</keyword>
<organism evidence="8 9">
    <name type="scientific">Tetracentron sinense</name>
    <name type="common">Spur-leaf</name>
    <dbReference type="NCBI Taxonomy" id="13715"/>
    <lineage>
        <taxon>Eukaryota</taxon>
        <taxon>Viridiplantae</taxon>
        <taxon>Streptophyta</taxon>
        <taxon>Embryophyta</taxon>
        <taxon>Tracheophyta</taxon>
        <taxon>Spermatophyta</taxon>
        <taxon>Magnoliopsida</taxon>
        <taxon>Trochodendrales</taxon>
        <taxon>Trochodendraceae</taxon>
        <taxon>Tetracentron</taxon>
    </lineage>
</organism>
<reference evidence="8 9" key="1">
    <citation type="submission" date="2020-04" db="EMBL/GenBank/DDBJ databases">
        <title>Plant Genome Project.</title>
        <authorList>
            <person name="Zhang R.-G."/>
        </authorList>
    </citation>
    <scope>NUCLEOTIDE SEQUENCE [LARGE SCALE GENOMIC DNA]</scope>
    <source>
        <strain evidence="8">YNK0</strain>
        <tissue evidence="8">Leaf</tissue>
    </source>
</reference>